<organism evidence="2 3">
    <name type="scientific">Niastella soli</name>
    <dbReference type="NCBI Taxonomy" id="2821487"/>
    <lineage>
        <taxon>Bacteria</taxon>
        <taxon>Pseudomonadati</taxon>
        <taxon>Bacteroidota</taxon>
        <taxon>Chitinophagia</taxon>
        <taxon>Chitinophagales</taxon>
        <taxon>Chitinophagaceae</taxon>
        <taxon>Niastella</taxon>
    </lineage>
</organism>
<protein>
    <submittedName>
        <fullName evidence="2">DUF4197 domain-containing protein</fullName>
    </submittedName>
</protein>
<name>A0ABS3YYZ3_9BACT</name>
<evidence type="ECO:0000313" key="2">
    <source>
        <dbReference type="EMBL" id="MBO9202722.1"/>
    </source>
</evidence>
<feature type="signal peptide" evidence="1">
    <location>
        <begin position="1"/>
        <end position="18"/>
    </location>
</feature>
<reference evidence="2 3" key="1">
    <citation type="submission" date="2021-03" db="EMBL/GenBank/DDBJ databases">
        <title>Assistant Professor.</title>
        <authorList>
            <person name="Huq M.A."/>
        </authorList>
    </citation>
    <scope>NUCLEOTIDE SEQUENCE [LARGE SCALE GENOMIC DNA]</scope>
    <source>
        <strain evidence="2 3">MAH-29</strain>
    </source>
</reference>
<keyword evidence="1" id="KW-0732">Signal</keyword>
<evidence type="ECO:0000313" key="3">
    <source>
        <dbReference type="Proteomes" id="UP000677244"/>
    </source>
</evidence>
<evidence type="ECO:0000256" key="1">
    <source>
        <dbReference type="SAM" id="SignalP"/>
    </source>
</evidence>
<comment type="caution">
    <text evidence="2">The sequence shown here is derived from an EMBL/GenBank/DDBJ whole genome shotgun (WGS) entry which is preliminary data.</text>
</comment>
<keyword evidence="3" id="KW-1185">Reference proteome</keyword>
<gene>
    <name evidence="2" type="ORF">J7I42_20705</name>
</gene>
<dbReference type="EMBL" id="JAGHKO010000005">
    <property type="protein sequence ID" value="MBO9202722.1"/>
    <property type="molecule type" value="Genomic_DNA"/>
</dbReference>
<dbReference type="RefSeq" id="WP_209140777.1">
    <property type="nucleotide sequence ID" value="NZ_JAGHKO010000005.1"/>
</dbReference>
<dbReference type="Proteomes" id="UP000677244">
    <property type="component" value="Unassembled WGS sequence"/>
</dbReference>
<dbReference type="PROSITE" id="PS51257">
    <property type="entry name" value="PROKAR_LIPOPROTEIN"/>
    <property type="match status" value="1"/>
</dbReference>
<proteinExistence type="predicted"/>
<accession>A0ABS3YYZ3</accession>
<sequence length="247" mass="26458">MKRTIQLLSCVLLLSVLSGCESTQQILKTIEQNYPAAAGTGVLSTADIAAGLKQALEVGAQNSGNQLSALDGFFKNAAIKILLPEEAQKVEKTLRDLGMGSLVDKAVLSLNRAAEDATKSAAPIFVDAIKTMTIQDALGILKGGDFAATNYLKTKTTSALTSAFKPVIQQSLDKVSATKYWSDVFTTYNKFATNKINPDLSGFVTDKAITGIFYQVSLEEQKIRKDPVARVTDLLKKVFGSKQAQGS</sequence>
<feature type="chain" id="PRO_5047526550" evidence="1">
    <location>
        <begin position="19"/>
        <end position="247"/>
    </location>
</feature>
<dbReference type="Pfam" id="PF13852">
    <property type="entry name" value="DUF4197"/>
    <property type="match status" value="1"/>
</dbReference>
<dbReference type="InterPro" id="IPR025245">
    <property type="entry name" value="DUF4197"/>
</dbReference>